<name>A0A060TAM4_BLAAD</name>
<evidence type="ECO:0000256" key="6">
    <source>
        <dbReference type="ARBA" id="ARBA00022824"/>
    </source>
</evidence>
<keyword evidence="8" id="KW-0811">Translocation</keyword>
<protein>
    <recommendedName>
        <fullName evidence="3">Nucleotide exchange factor SIL1</fullName>
    </recommendedName>
</protein>
<evidence type="ECO:0000256" key="2">
    <source>
        <dbReference type="ARBA" id="ARBA00011799"/>
    </source>
</evidence>
<dbReference type="InterPro" id="IPR011989">
    <property type="entry name" value="ARM-like"/>
</dbReference>
<dbReference type="Gene3D" id="1.25.10.10">
    <property type="entry name" value="Leucine-rich Repeat Variant"/>
    <property type="match status" value="1"/>
</dbReference>
<accession>A0A060TAM4</accession>
<dbReference type="InterPro" id="IPR031884">
    <property type="entry name" value="Sil1_fungi"/>
</dbReference>
<evidence type="ECO:0000256" key="1">
    <source>
        <dbReference type="ARBA" id="ARBA00010588"/>
    </source>
</evidence>
<evidence type="ECO:0000256" key="5">
    <source>
        <dbReference type="ARBA" id="ARBA00022729"/>
    </source>
</evidence>
<evidence type="ECO:0000256" key="9">
    <source>
        <dbReference type="SAM" id="SignalP"/>
    </source>
</evidence>
<dbReference type="EMBL" id="HG937694">
    <property type="protein sequence ID" value="CDP38023.1"/>
    <property type="molecule type" value="Genomic_DNA"/>
</dbReference>
<evidence type="ECO:0000256" key="7">
    <source>
        <dbReference type="ARBA" id="ARBA00022927"/>
    </source>
</evidence>
<proteinExistence type="inferred from homology"/>
<evidence type="ECO:0000313" key="10">
    <source>
        <dbReference type="EMBL" id="CDP38023.1"/>
    </source>
</evidence>
<dbReference type="GO" id="GO:0015031">
    <property type="term" value="P:protein transport"/>
    <property type="evidence" value="ECO:0007669"/>
    <property type="project" value="UniProtKB-KW"/>
</dbReference>
<evidence type="ECO:0000256" key="8">
    <source>
        <dbReference type="ARBA" id="ARBA00023010"/>
    </source>
</evidence>
<sequence>MRPGLFVALATACAAFEPSNVWQEVAEDEPLPAGLEIRMNLDTGRREARLAQDSGNEPQEGQIIEVEGAQQAEETREEKTFKVQRKVKKLQKEQGLLGKLFGGLNALFPKADDNQTATFPMRSQEQAQVQRPRLDAKGLFKRGQAPTKECSANTDEPVLGSGLLARAHALIDCGQLTPEVLDELEEWSHDREFGIKVVESGLAWKLVGAAVSPNSPDELRQWCIFIVGGSLRNNVPALQMMMGHPEDAELFLSAVINAIDNDSISDKVASRFVYLLSSCMGTPGTLNLLTDIGGGTVLRRAFDQRPAVRTKLCRFVDAHLVPQGHESSDDALVQATEALAWSNLLQDSLASTQAGQEVAPRMEQLETLIACHQHLNLPVKKEFLKWLASSDRKKEPQEFLSLINASRHAVFGNPNAQRKHDADEL</sequence>
<comment type="similarity">
    <text evidence="1">Belongs to the SIL1 family.</text>
</comment>
<keyword evidence="6" id="KW-0256">Endoplasmic reticulum</keyword>
<reference evidence="10" key="2">
    <citation type="submission" date="2014-06" db="EMBL/GenBank/DDBJ databases">
        <title>The complete genome of Blastobotrys (Arxula) adeninivorans LS3 - a yeast of biotechnological interest.</title>
        <authorList>
            <person name="Kunze G."/>
            <person name="Gaillardin C."/>
            <person name="Czernicka M."/>
            <person name="Durrens P."/>
            <person name="Martin T."/>
            <person name="Boer E."/>
            <person name="Gabaldon T."/>
            <person name="Cruz J."/>
            <person name="Talla E."/>
            <person name="Marck C."/>
            <person name="Goffeau A."/>
            <person name="Barbe V."/>
            <person name="Baret P."/>
            <person name="Baronian K."/>
            <person name="Beier S."/>
            <person name="Bleykasten C."/>
            <person name="Bode R."/>
            <person name="Casaregola S."/>
            <person name="Despons L."/>
            <person name="Fairhead C."/>
            <person name="Giersberg M."/>
            <person name="Gierski P."/>
            <person name="Hahnel U."/>
            <person name="Hartmann A."/>
            <person name="Jankowska D."/>
            <person name="Jubin C."/>
            <person name="Jung P."/>
            <person name="Lafontaine I."/>
            <person name="Leh-Louis V."/>
            <person name="Lemaire M."/>
            <person name="Marcet-Houben M."/>
            <person name="Mascher M."/>
            <person name="Morel G."/>
            <person name="Richard G.-F."/>
            <person name="Riechen J."/>
            <person name="Sacerdot C."/>
            <person name="Sarkar A."/>
            <person name="Savel G."/>
            <person name="Schacherer J."/>
            <person name="Sherman D."/>
            <person name="Straub M.-L."/>
            <person name="Stein N."/>
            <person name="Thierry A."/>
            <person name="Trautwein-Schult A."/>
            <person name="Westhof E."/>
            <person name="Worch S."/>
            <person name="Dujon B."/>
            <person name="Souciet J.-L."/>
            <person name="Wincker P."/>
            <person name="Scholz U."/>
            <person name="Neuveglise N."/>
        </authorList>
    </citation>
    <scope>NUCLEOTIDE SEQUENCE</scope>
    <source>
        <strain evidence="10">LS3</strain>
    </source>
</reference>
<feature type="chain" id="PRO_5012113394" description="Nucleotide exchange factor SIL1" evidence="9">
    <location>
        <begin position="16"/>
        <end position="425"/>
    </location>
</feature>
<comment type="subunit">
    <text evidence="2">Interacts with KAR2.</text>
</comment>
<feature type="signal peptide" evidence="9">
    <location>
        <begin position="1"/>
        <end position="15"/>
    </location>
</feature>
<keyword evidence="5 9" id="KW-0732">Signal</keyword>
<organism evidence="10">
    <name type="scientific">Blastobotrys adeninivorans</name>
    <name type="common">Yeast</name>
    <name type="synonym">Arxula adeninivorans</name>
    <dbReference type="NCBI Taxonomy" id="409370"/>
    <lineage>
        <taxon>Eukaryota</taxon>
        <taxon>Fungi</taxon>
        <taxon>Dikarya</taxon>
        <taxon>Ascomycota</taxon>
        <taxon>Saccharomycotina</taxon>
        <taxon>Dipodascomycetes</taxon>
        <taxon>Dipodascales</taxon>
        <taxon>Trichomonascaceae</taxon>
        <taxon>Blastobotrys</taxon>
    </lineage>
</organism>
<gene>
    <name evidence="10" type="ORF">GNLVRS02_ARAD1D25058g</name>
</gene>
<dbReference type="Pfam" id="PF16782">
    <property type="entry name" value="SIL1"/>
    <property type="match status" value="1"/>
</dbReference>
<reference evidence="10" key="1">
    <citation type="submission" date="2014-02" db="EMBL/GenBank/DDBJ databases">
        <authorList>
            <person name="Genoscope - CEA"/>
        </authorList>
    </citation>
    <scope>NUCLEOTIDE SEQUENCE</scope>
    <source>
        <strain evidence="10">LS3</strain>
    </source>
</reference>
<dbReference type="GO" id="GO:0005783">
    <property type="term" value="C:endoplasmic reticulum"/>
    <property type="evidence" value="ECO:0007669"/>
    <property type="project" value="InterPro"/>
</dbReference>
<keyword evidence="4" id="KW-0813">Transport</keyword>
<dbReference type="AlphaFoldDB" id="A0A060TAM4"/>
<evidence type="ECO:0000256" key="3">
    <source>
        <dbReference type="ARBA" id="ARBA00015352"/>
    </source>
</evidence>
<keyword evidence="7" id="KW-0653">Protein transport</keyword>
<evidence type="ECO:0000256" key="4">
    <source>
        <dbReference type="ARBA" id="ARBA00022448"/>
    </source>
</evidence>
<dbReference type="GO" id="GO:0000774">
    <property type="term" value="F:adenyl-nucleotide exchange factor activity"/>
    <property type="evidence" value="ECO:0007669"/>
    <property type="project" value="InterPro"/>
</dbReference>
<dbReference type="PhylomeDB" id="A0A060TAM4"/>